<organism evidence="3 4">
    <name type="scientific">Streptosporangium jomthongense</name>
    <dbReference type="NCBI Taxonomy" id="1193683"/>
    <lineage>
        <taxon>Bacteria</taxon>
        <taxon>Bacillati</taxon>
        <taxon>Actinomycetota</taxon>
        <taxon>Actinomycetes</taxon>
        <taxon>Streptosporangiales</taxon>
        <taxon>Streptosporangiaceae</taxon>
        <taxon>Streptosporangium</taxon>
    </lineage>
</organism>
<dbReference type="RefSeq" id="WP_352012095.1">
    <property type="nucleotide sequence ID" value="NZ_JBHSBC010000065.1"/>
</dbReference>
<accession>A0ABV8FG91</accession>
<evidence type="ECO:0008006" key="5">
    <source>
        <dbReference type="Google" id="ProtNLM"/>
    </source>
</evidence>
<comment type="caution">
    <text evidence="3">The sequence shown here is derived from an EMBL/GenBank/DDBJ whole genome shotgun (WGS) entry which is preliminary data.</text>
</comment>
<dbReference type="EMBL" id="JBHSBC010000065">
    <property type="protein sequence ID" value="MFC3986675.1"/>
    <property type="molecule type" value="Genomic_DNA"/>
</dbReference>
<gene>
    <name evidence="3" type="ORF">ACFOYY_41555</name>
</gene>
<feature type="chain" id="PRO_5047342259" description="Secreted protein" evidence="2">
    <location>
        <begin position="32"/>
        <end position="103"/>
    </location>
</feature>
<protein>
    <recommendedName>
        <fullName evidence="5">Secreted protein</fullName>
    </recommendedName>
</protein>
<proteinExistence type="predicted"/>
<evidence type="ECO:0000256" key="2">
    <source>
        <dbReference type="SAM" id="SignalP"/>
    </source>
</evidence>
<feature type="signal peptide" evidence="2">
    <location>
        <begin position="1"/>
        <end position="31"/>
    </location>
</feature>
<feature type="region of interest" description="Disordered" evidence="1">
    <location>
        <begin position="48"/>
        <end position="67"/>
    </location>
</feature>
<keyword evidence="4" id="KW-1185">Reference proteome</keyword>
<sequence>MSRTLTRFLPVGAVAALLVLGALALPAAATADPDDDGPDTAQIEADARARGIGCQGRDGRTKPIGTVRETNTASGMRVRQRCGAGLYGGIDWIDTQVLDWGRH</sequence>
<keyword evidence="2" id="KW-0732">Signal</keyword>
<dbReference type="Proteomes" id="UP001595698">
    <property type="component" value="Unassembled WGS sequence"/>
</dbReference>
<reference evidence="4" key="1">
    <citation type="journal article" date="2019" name="Int. J. Syst. Evol. Microbiol.">
        <title>The Global Catalogue of Microorganisms (GCM) 10K type strain sequencing project: providing services to taxonomists for standard genome sequencing and annotation.</title>
        <authorList>
            <consortium name="The Broad Institute Genomics Platform"/>
            <consortium name="The Broad Institute Genome Sequencing Center for Infectious Disease"/>
            <person name="Wu L."/>
            <person name="Ma J."/>
        </authorList>
    </citation>
    <scope>NUCLEOTIDE SEQUENCE [LARGE SCALE GENOMIC DNA]</scope>
    <source>
        <strain evidence="4">TBRC 7912</strain>
    </source>
</reference>
<name>A0ABV8FG91_9ACTN</name>
<evidence type="ECO:0000313" key="4">
    <source>
        <dbReference type="Proteomes" id="UP001595698"/>
    </source>
</evidence>
<evidence type="ECO:0000313" key="3">
    <source>
        <dbReference type="EMBL" id="MFC3986675.1"/>
    </source>
</evidence>
<evidence type="ECO:0000256" key="1">
    <source>
        <dbReference type="SAM" id="MobiDB-lite"/>
    </source>
</evidence>